<evidence type="ECO:0000313" key="3">
    <source>
        <dbReference type="Proteomes" id="UP001595075"/>
    </source>
</evidence>
<evidence type="ECO:0000256" key="1">
    <source>
        <dbReference type="SAM" id="MobiDB-lite"/>
    </source>
</evidence>
<feature type="region of interest" description="Disordered" evidence="1">
    <location>
        <begin position="79"/>
        <end position="105"/>
    </location>
</feature>
<feature type="region of interest" description="Disordered" evidence="1">
    <location>
        <begin position="29"/>
        <end position="51"/>
    </location>
</feature>
<name>A0ABR4C839_9HELO</name>
<feature type="compositionally biased region" description="Polar residues" evidence="1">
    <location>
        <begin position="174"/>
        <end position="194"/>
    </location>
</feature>
<keyword evidence="3" id="KW-1185">Reference proteome</keyword>
<protein>
    <submittedName>
        <fullName evidence="2">Uncharacterized protein</fullName>
    </submittedName>
</protein>
<feature type="compositionally biased region" description="Basic and acidic residues" evidence="1">
    <location>
        <begin position="163"/>
        <end position="173"/>
    </location>
</feature>
<proteinExistence type="predicted"/>
<sequence>MEPGNFSLSSLISPNAWVEAEDGTIYNGASADDTSGVPVFTSRNTSSQVQHPEVQSFLSSYDRSFGSSFAPPLDSPLNYFSPYDDPTPRPYFDPATRNPLSSPNPRYEDVYLARSASDSSNQFLNPGGAPEFELDHIEQSRSLDIPHSPTTGALMADQPHYSAVDKTDQRKSQDSPSSQMRAFTPQHPSSTLKQSTDPLINVLESQMTPMTKHLGPAIGSGESRKKRRLSTPEAVPAMQTRGGGSKRRRETLETSYDRPQSYKANGRASKDYKYRRESNLLHGNETSASVYPSTSEGQFQVGLQHTGADARNNIQRNTSEGSENEIRGWEVSRVKDSANQNIFDRHTASLPATGIDLGTTSTNHYSLAQLLPPSIHTALFHPSTPVTTFVVPHGFGTTQVLGDGRCAAYPCGDPNRVTRNGYNDSKGYSDKHSMVRYRNQMLEANESCRQNGLYFGADRLLHRAP</sequence>
<organism evidence="2 3">
    <name type="scientific">Oculimacula yallundae</name>
    <dbReference type="NCBI Taxonomy" id="86028"/>
    <lineage>
        <taxon>Eukaryota</taxon>
        <taxon>Fungi</taxon>
        <taxon>Dikarya</taxon>
        <taxon>Ascomycota</taxon>
        <taxon>Pezizomycotina</taxon>
        <taxon>Leotiomycetes</taxon>
        <taxon>Helotiales</taxon>
        <taxon>Ploettnerulaceae</taxon>
        <taxon>Oculimacula</taxon>
    </lineage>
</organism>
<dbReference type="Proteomes" id="UP001595075">
    <property type="component" value="Unassembled WGS sequence"/>
</dbReference>
<evidence type="ECO:0000313" key="2">
    <source>
        <dbReference type="EMBL" id="KAL2066097.1"/>
    </source>
</evidence>
<feature type="region of interest" description="Disordered" evidence="1">
    <location>
        <begin position="208"/>
        <end position="269"/>
    </location>
</feature>
<accession>A0ABR4C839</accession>
<comment type="caution">
    <text evidence="2">The sequence shown here is derived from an EMBL/GenBank/DDBJ whole genome shotgun (WGS) entry which is preliminary data.</text>
</comment>
<feature type="compositionally biased region" description="Polar residues" evidence="1">
    <location>
        <begin position="41"/>
        <end position="50"/>
    </location>
</feature>
<dbReference type="EMBL" id="JAZHXI010000011">
    <property type="protein sequence ID" value="KAL2066097.1"/>
    <property type="molecule type" value="Genomic_DNA"/>
</dbReference>
<reference evidence="2 3" key="1">
    <citation type="journal article" date="2024" name="Commun. Biol.">
        <title>Comparative genomic analysis of thermophilic fungi reveals convergent evolutionary adaptations and gene losses.</title>
        <authorList>
            <person name="Steindorff A.S."/>
            <person name="Aguilar-Pontes M.V."/>
            <person name="Robinson A.J."/>
            <person name="Andreopoulos B."/>
            <person name="LaButti K."/>
            <person name="Kuo A."/>
            <person name="Mondo S."/>
            <person name="Riley R."/>
            <person name="Otillar R."/>
            <person name="Haridas S."/>
            <person name="Lipzen A."/>
            <person name="Grimwood J."/>
            <person name="Schmutz J."/>
            <person name="Clum A."/>
            <person name="Reid I.D."/>
            <person name="Moisan M.C."/>
            <person name="Butler G."/>
            <person name="Nguyen T.T.M."/>
            <person name="Dewar K."/>
            <person name="Conant G."/>
            <person name="Drula E."/>
            <person name="Henrissat B."/>
            <person name="Hansel C."/>
            <person name="Singer S."/>
            <person name="Hutchinson M.I."/>
            <person name="de Vries R.P."/>
            <person name="Natvig D.O."/>
            <person name="Powell A.J."/>
            <person name="Tsang A."/>
            <person name="Grigoriev I.V."/>
        </authorList>
    </citation>
    <scope>NUCLEOTIDE SEQUENCE [LARGE SCALE GENOMIC DNA]</scope>
    <source>
        <strain evidence="2 3">CBS 494.80</strain>
    </source>
</reference>
<gene>
    <name evidence="2" type="ORF">VTL71DRAFT_2168</name>
</gene>
<feature type="region of interest" description="Disordered" evidence="1">
    <location>
        <begin position="162"/>
        <end position="194"/>
    </location>
</feature>